<feature type="transmembrane region" description="Helical" evidence="1">
    <location>
        <begin position="307"/>
        <end position="325"/>
    </location>
</feature>
<feature type="domain" description="VWFA" evidence="2">
    <location>
        <begin position="92"/>
        <end position="285"/>
    </location>
</feature>
<evidence type="ECO:0000313" key="4">
    <source>
        <dbReference type="Proteomes" id="UP001185069"/>
    </source>
</evidence>
<dbReference type="EMBL" id="JAVDQF010000001">
    <property type="protein sequence ID" value="MDR6268062.1"/>
    <property type="molecule type" value="Genomic_DNA"/>
</dbReference>
<keyword evidence="1" id="KW-1133">Transmembrane helix</keyword>
<dbReference type="SMART" id="SM00327">
    <property type="entry name" value="VWA"/>
    <property type="match status" value="1"/>
</dbReference>
<evidence type="ECO:0000313" key="3">
    <source>
        <dbReference type="EMBL" id="MDR6268062.1"/>
    </source>
</evidence>
<keyword evidence="1" id="KW-0472">Membrane</keyword>
<organism evidence="3 4">
    <name type="scientific">Arthrobacter russicus</name>
    <dbReference type="NCBI Taxonomy" id="172040"/>
    <lineage>
        <taxon>Bacteria</taxon>
        <taxon>Bacillati</taxon>
        <taxon>Actinomycetota</taxon>
        <taxon>Actinomycetes</taxon>
        <taxon>Micrococcales</taxon>
        <taxon>Micrococcaceae</taxon>
        <taxon>Arthrobacter</taxon>
    </lineage>
</organism>
<sequence length="327" mass="35087">MALVFWWLLPIGAALLLGVLYWAWRGPKRERRRTPVAHADRLTGLPGYRAALARRRLWTGVLAGSALLLCLGALIAASRPAVPQNNSPQSNNRDIMLCLDVSGSMVDADAELVQVFNDLAQNFRGERLGMVIFDSSAVQVFPLTDDYEFVREQLTAAHTAMSDQSKDTGFFDGTYGGKGSSLIGDGLATCVNGFPQTPDALRSRTVVFATDNVLLGRPLFSLDQAAALAVGKSVRVYGINPNGPEATGTKASAARQLQAAVEKTAGAYYPLGDPAAAKDIVAQVQATEARRIEAAPRINLRDQPEPWLAVAGLGLGGLIFGAWRLRR</sequence>
<dbReference type="InterPro" id="IPR036465">
    <property type="entry name" value="vWFA_dom_sf"/>
</dbReference>
<reference evidence="3 4" key="1">
    <citation type="submission" date="2023-07" db="EMBL/GenBank/DDBJ databases">
        <title>Sequencing the genomes of 1000 actinobacteria strains.</title>
        <authorList>
            <person name="Klenk H.-P."/>
        </authorList>
    </citation>
    <scope>NUCLEOTIDE SEQUENCE [LARGE SCALE GENOMIC DNA]</scope>
    <source>
        <strain evidence="3 4">DSM 14555</strain>
    </source>
</reference>
<dbReference type="InterPro" id="IPR002035">
    <property type="entry name" value="VWF_A"/>
</dbReference>
<gene>
    <name evidence="3" type="ORF">JOE69_000300</name>
</gene>
<feature type="transmembrane region" description="Helical" evidence="1">
    <location>
        <begin position="57"/>
        <end position="77"/>
    </location>
</feature>
<dbReference type="RefSeq" id="WP_309795478.1">
    <property type="nucleotide sequence ID" value="NZ_BAAAHY010000006.1"/>
</dbReference>
<protein>
    <recommendedName>
        <fullName evidence="2">VWFA domain-containing protein</fullName>
    </recommendedName>
</protein>
<comment type="caution">
    <text evidence="3">The sequence shown here is derived from an EMBL/GenBank/DDBJ whole genome shotgun (WGS) entry which is preliminary data.</text>
</comment>
<feature type="transmembrane region" description="Helical" evidence="1">
    <location>
        <begin position="6"/>
        <end position="24"/>
    </location>
</feature>
<keyword evidence="1" id="KW-0812">Transmembrane</keyword>
<dbReference type="SUPFAM" id="SSF53300">
    <property type="entry name" value="vWA-like"/>
    <property type="match status" value="1"/>
</dbReference>
<dbReference type="Pfam" id="PF13519">
    <property type="entry name" value="VWA_2"/>
    <property type="match status" value="1"/>
</dbReference>
<accession>A0ABU1J6L1</accession>
<keyword evidence="4" id="KW-1185">Reference proteome</keyword>
<dbReference type="Gene3D" id="3.40.50.410">
    <property type="entry name" value="von Willebrand factor, type A domain"/>
    <property type="match status" value="1"/>
</dbReference>
<proteinExistence type="predicted"/>
<name>A0ABU1J6L1_9MICC</name>
<evidence type="ECO:0000259" key="2">
    <source>
        <dbReference type="SMART" id="SM00327"/>
    </source>
</evidence>
<dbReference type="Proteomes" id="UP001185069">
    <property type="component" value="Unassembled WGS sequence"/>
</dbReference>
<evidence type="ECO:0000256" key="1">
    <source>
        <dbReference type="SAM" id="Phobius"/>
    </source>
</evidence>